<dbReference type="InterPro" id="IPR013249">
    <property type="entry name" value="RNA_pol_sigma70_r4_t2"/>
</dbReference>
<dbReference type="InterPro" id="IPR039425">
    <property type="entry name" value="RNA_pol_sigma-70-like"/>
</dbReference>
<keyword evidence="9" id="KW-1185">Reference proteome</keyword>
<dbReference type="InterPro" id="IPR013325">
    <property type="entry name" value="RNA_pol_sigma_r2"/>
</dbReference>
<keyword evidence="5" id="KW-0472">Membrane</keyword>
<dbReference type="RefSeq" id="WP_124876406.1">
    <property type="nucleotide sequence ID" value="NZ_RQJO01000009.1"/>
</dbReference>
<gene>
    <name evidence="8" type="ORF">EHT25_17325</name>
</gene>
<keyword evidence="4" id="KW-0804">Transcription</keyword>
<dbReference type="InterPro" id="IPR007627">
    <property type="entry name" value="RNA_pol_sigma70_r2"/>
</dbReference>
<evidence type="ECO:0000256" key="2">
    <source>
        <dbReference type="ARBA" id="ARBA00023015"/>
    </source>
</evidence>
<evidence type="ECO:0000313" key="9">
    <source>
        <dbReference type="Proteomes" id="UP000271925"/>
    </source>
</evidence>
<comment type="caution">
    <text evidence="8">The sequence shown here is derived from an EMBL/GenBank/DDBJ whole genome shotgun (WGS) entry which is preliminary data.</text>
</comment>
<evidence type="ECO:0000256" key="5">
    <source>
        <dbReference type="SAM" id="Phobius"/>
    </source>
</evidence>
<dbReference type="AlphaFoldDB" id="A0A3P1BMV3"/>
<dbReference type="OrthoDB" id="9150024at2"/>
<feature type="transmembrane region" description="Helical" evidence="5">
    <location>
        <begin position="180"/>
        <end position="197"/>
    </location>
</feature>
<dbReference type="SUPFAM" id="SSF88659">
    <property type="entry name" value="Sigma3 and sigma4 domains of RNA polymerase sigma factors"/>
    <property type="match status" value="1"/>
</dbReference>
<dbReference type="EMBL" id="RQJO01000009">
    <property type="protein sequence ID" value="RRB02243.1"/>
    <property type="molecule type" value="Genomic_DNA"/>
</dbReference>
<organism evidence="8 9">
    <name type="scientific">Larkinella rosea</name>
    <dbReference type="NCBI Taxonomy" id="2025312"/>
    <lineage>
        <taxon>Bacteria</taxon>
        <taxon>Pseudomonadati</taxon>
        <taxon>Bacteroidota</taxon>
        <taxon>Cytophagia</taxon>
        <taxon>Cytophagales</taxon>
        <taxon>Spirosomataceae</taxon>
        <taxon>Larkinella</taxon>
    </lineage>
</organism>
<evidence type="ECO:0000259" key="6">
    <source>
        <dbReference type="Pfam" id="PF04542"/>
    </source>
</evidence>
<evidence type="ECO:0000313" key="8">
    <source>
        <dbReference type="EMBL" id="RRB02243.1"/>
    </source>
</evidence>
<dbReference type="NCBIfam" id="TIGR02937">
    <property type="entry name" value="sigma70-ECF"/>
    <property type="match status" value="1"/>
</dbReference>
<keyword evidence="5" id="KW-0812">Transmembrane</keyword>
<dbReference type="PANTHER" id="PTHR43133">
    <property type="entry name" value="RNA POLYMERASE ECF-TYPE SIGMA FACTO"/>
    <property type="match status" value="1"/>
</dbReference>
<dbReference type="GO" id="GO:0006352">
    <property type="term" value="P:DNA-templated transcription initiation"/>
    <property type="evidence" value="ECO:0007669"/>
    <property type="project" value="InterPro"/>
</dbReference>
<feature type="domain" description="RNA polymerase sigma-70 region 2" evidence="6">
    <location>
        <begin position="27"/>
        <end position="90"/>
    </location>
</feature>
<keyword evidence="3" id="KW-0731">Sigma factor</keyword>
<dbReference type="Proteomes" id="UP000271925">
    <property type="component" value="Unassembled WGS sequence"/>
</dbReference>
<feature type="domain" description="RNA polymerase sigma factor 70 region 4 type 2" evidence="7">
    <location>
        <begin position="129"/>
        <end position="180"/>
    </location>
</feature>
<dbReference type="GO" id="GO:0016987">
    <property type="term" value="F:sigma factor activity"/>
    <property type="evidence" value="ECO:0007669"/>
    <property type="project" value="UniProtKB-KW"/>
</dbReference>
<dbReference type="GO" id="GO:0003677">
    <property type="term" value="F:DNA binding"/>
    <property type="evidence" value="ECO:0007669"/>
    <property type="project" value="InterPro"/>
</dbReference>
<comment type="similarity">
    <text evidence="1">Belongs to the sigma-70 factor family. ECF subfamily.</text>
</comment>
<keyword evidence="2" id="KW-0805">Transcription regulation</keyword>
<dbReference type="InterPro" id="IPR014284">
    <property type="entry name" value="RNA_pol_sigma-70_dom"/>
</dbReference>
<evidence type="ECO:0000256" key="3">
    <source>
        <dbReference type="ARBA" id="ARBA00023082"/>
    </source>
</evidence>
<sequence>MIYSVTTDDKTLWQAFKRGDETAFSLLYQRYVRVLFSYGKKITGDEQAVEDAVQDLFVDLWQSRSRLSDVESARFYLFRSLRRKIHRSIRPDQVLSERWETTDELLLPISHAAETEVINAELLQIQTADLQAKLKSLPLRQYEVLILYYYQDFTYPQIAMMLGINEQSVRNLLQRALLKLRQFAFLLTFLAFFLLFLPEVS</sequence>
<keyword evidence="5" id="KW-1133">Transmembrane helix</keyword>
<evidence type="ECO:0000256" key="4">
    <source>
        <dbReference type="ARBA" id="ARBA00023163"/>
    </source>
</evidence>
<dbReference type="InterPro" id="IPR013324">
    <property type="entry name" value="RNA_pol_sigma_r3/r4-like"/>
</dbReference>
<dbReference type="Pfam" id="PF04542">
    <property type="entry name" value="Sigma70_r2"/>
    <property type="match status" value="1"/>
</dbReference>
<protein>
    <submittedName>
        <fullName evidence="8">Sigma-70 family RNA polymerase sigma factor</fullName>
    </submittedName>
</protein>
<dbReference type="CDD" id="cd06171">
    <property type="entry name" value="Sigma70_r4"/>
    <property type="match status" value="1"/>
</dbReference>
<dbReference type="SUPFAM" id="SSF88946">
    <property type="entry name" value="Sigma2 domain of RNA polymerase sigma factors"/>
    <property type="match status" value="1"/>
</dbReference>
<dbReference type="Pfam" id="PF08281">
    <property type="entry name" value="Sigma70_r4_2"/>
    <property type="match status" value="1"/>
</dbReference>
<name>A0A3P1BMV3_9BACT</name>
<accession>A0A3P1BMV3</accession>
<dbReference type="PANTHER" id="PTHR43133:SF46">
    <property type="entry name" value="RNA POLYMERASE SIGMA-70 FACTOR ECF SUBFAMILY"/>
    <property type="match status" value="1"/>
</dbReference>
<reference evidence="8 9" key="1">
    <citation type="submission" date="2018-11" db="EMBL/GenBank/DDBJ databases">
        <authorList>
            <person name="Zhou Z."/>
            <person name="Wang G."/>
        </authorList>
    </citation>
    <scope>NUCLEOTIDE SEQUENCE [LARGE SCALE GENOMIC DNA]</scope>
    <source>
        <strain evidence="8 9">KCTC52004</strain>
    </source>
</reference>
<evidence type="ECO:0000256" key="1">
    <source>
        <dbReference type="ARBA" id="ARBA00010641"/>
    </source>
</evidence>
<proteinExistence type="inferred from homology"/>
<dbReference type="Gene3D" id="1.10.10.10">
    <property type="entry name" value="Winged helix-like DNA-binding domain superfamily/Winged helix DNA-binding domain"/>
    <property type="match status" value="1"/>
</dbReference>
<dbReference type="InterPro" id="IPR036388">
    <property type="entry name" value="WH-like_DNA-bd_sf"/>
</dbReference>
<evidence type="ECO:0000259" key="7">
    <source>
        <dbReference type="Pfam" id="PF08281"/>
    </source>
</evidence>
<dbReference type="Gene3D" id="1.10.1740.10">
    <property type="match status" value="1"/>
</dbReference>